<dbReference type="InterPro" id="IPR029058">
    <property type="entry name" value="AB_hydrolase_fold"/>
</dbReference>
<dbReference type="InterPro" id="IPR013094">
    <property type="entry name" value="AB_hydrolase_3"/>
</dbReference>
<dbReference type="InterPro" id="IPR002168">
    <property type="entry name" value="Lipase_GDXG_HIS_AS"/>
</dbReference>
<name>K2J2D0_9RHOB</name>
<evidence type="ECO:0000256" key="3">
    <source>
        <dbReference type="SAM" id="SignalP"/>
    </source>
</evidence>
<dbReference type="RefSeq" id="WP_009573345.1">
    <property type="nucleotide sequence ID" value="NZ_AMRK01000011.1"/>
</dbReference>
<dbReference type="Pfam" id="PF07859">
    <property type="entry name" value="Abhydrolase_3"/>
    <property type="match status" value="1"/>
</dbReference>
<feature type="signal peptide" evidence="3">
    <location>
        <begin position="1"/>
        <end position="18"/>
    </location>
</feature>
<dbReference type="GO" id="GO:0016787">
    <property type="term" value="F:hydrolase activity"/>
    <property type="evidence" value="ECO:0007669"/>
    <property type="project" value="UniProtKB-KW"/>
</dbReference>
<dbReference type="SUPFAM" id="SSF53474">
    <property type="entry name" value="alpha/beta-Hydrolases"/>
    <property type="match status" value="1"/>
</dbReference>
<proteinExistence type="inferred from homology"/>
<protein>
    <submittedName>
        <fullName evidence="5">Esterase</fullName>
    </submittedName>
</protein>
<feature type="chain" id="PRO_5003858942" evidence="3">
    <location>
        <begin position="19"/>
        <end position="303"/>
    </location>
</feature>
<evidence type="ECO:0000256" key="1">
    <source>
        <dbReference type="ARBA" id="ARBA00010515"/>
    </source>
</evidence>
<dbReference type="OrthoDB" id="9806180at2"/>
<dbReference type="PROSITE" id="PS01173">
    <property type="entry name" value="LIPASE_GDXG_HIS"/>
    <property type="match status" value="1"/>
</dbReference>
<keyword evidence="6" id="KW-1185">Reference proteome</keyword>
<feature type="domain" description="Alpha/beta hydrolase fold-3" evidence="4">
    <location>
        <begin position="72"/>
        <end position="273"/>
    </location>
</feature>
<dbReference type="Gene3D" id="3.40.50.1820">
    <property type="entry name" value="alpha/beta hydrolase"/>
    <property type="match status" value="1"/>
</dbReference>
<dbReference type="STRING" id="1208323.B30_16778"/>
<dbReference type="EMBL" id="AMRK01000011">
    <property type="protein sequence ID" value="EKE69022.1"/>
    <property type="molecule type" value="Genomic_DNA"/>
</dbReference>
<gene>
    <name evidence="5" type="ORF">B30_16778</name>
</gene>
<reference evidence="5 6" key="1">
    <citation type="submission" date="2012-09" db="EMBL/GenBank/DDBJ databases">
        <title>Celeribacter baekdonensis B30 Genome Sequencing.</title>
        <authorList>
            <person name="Wang W."/>
        </authorList>
    </citation>
    <scope>NUCLEOTIDE SEQUENCE [LARGE SCALE GENOMIC DNA]</scope>
    <source>
        <strain evidence="5 6">B30</strain>
    </source>
</reference>
<dbReference type="eggNOG" id="COG0657">
    <property type="taxonomic scope" value="Bacteria"/>
</dbReference>
<dbReference type="AlphaFoldDB" id="K2J2D0"/>
<comment type="caution">
    <text evidence="5">The sequence shown here is derived from an EMBL/GenBank/DDBJ whole genome shotgun (WGS) entry which is preliminary data.</text>
</comment>
<evidence type="ECO:0000259" key="4">
    <source>
        <dbReference type="Pfam" id="PF07859"/>
    </source>
</evidence>
<accession>K2J2D0</accession>
<evidence type="ECO:0000313" key="5">
    <source>
        <dbReference type="EMBL" id="EKE69022.1"/>
    </source>
</evidence>
<evidence type="ECO:0000256" key="2">
    <source>
        <dbReference type="ARBA" id="ARBA00022801"/>
    </source>
</evidence>
<dbReference type="PANTHER" id="PTHR48081:SF8">
    <property type="entry name" value="ALPHA_BETA HYDROLASE FOLD-3 DOMAIN-CONTAINING PROTEIN-RELATED"/>
    <property type="match status" value="1"/>
</dbReference>
<evidence type="ECO:0000313" key="6">
    <source>
        <dbReference type="Proteomes" id="UP000006762"/>
    </source>
</evidence>
<dbReference type="Proteomes" id="UP000006762">
    <property type="component" value="Unassembled WGS sequence"/>
</dbReference>
<comment type="similarity">
    <text evidence="1">Belongs to the 'GDXG' lipolytic enzyme family.</text>
</comment>
<dbReference type="PANTHER" id="PTHR48081">
    <property type="entry name" value="AB HYDROLASE SUPERFAMILY PROTEIN C4A8.06C"/>
    <property type="match status" value="1"/>
</dbReference>
<keyword evidence="2" id="KW-0378">Hydrolase</keyword>
<dbReference type="PATRIC" id="fig|1208323.3.peg.3476"/>
<dbReference type="InterPro" id="IPR050300">
    <property type="entry name" value="GDXG_lipolytic_enzyme"/>
</dbReference>
<sequence length="303" mass="32906">MSYRMRVLASALSPIVRAAFTHAQNPVPLRDGIDLAARLSVPVTLSTEVRHDALGFPGLWIHPPDADEERVILFFHGGGYVAGSPQTHKRLASRLAQLARRSVFLPAYRLAPEHPLPAAFEDACLVWDALLASGYAPQDISLGGDSAGGGLALSLLSELCQRGTPPASAFAWSPFTDLTLSSPSFVSNAKRDHFFPVERARDLTQMILGDTDPNQPQVSPLFASFPDGPPVLLQASECEILRDDAVRMADHLNRQGVEATLSLTHGAPHVWHMFDGFFPEARQAISETAAFIIAHDPPLIERI</sequence>
<organism evidence="5 6">
    <name type="scientific">Celeribacter baekdonensis B30</name>
    <dbReference type="NCBI Taxonomy" id="1208323"/>
    <lineage>
        <taxon>Bacteria</taxon>
        <taxon>Pseudomonadati</taxon>
        <taxon>Pseudomonadota</taxon>
        <taxon>Alphaproteobacteria</taxon>
        <taxon>Rhodobacterales</taxon>
        <taxon>Roseobacteraceae</taxon>
        <taxon>Celeribacter</taxon>
    </lineage>
</organism>
<keyword evidence="3" id="KW-0732">Signal</keyword>